<sequence>MNDSVMWRPIENDTVVPARQQIHNSNERPEYLKRQRDPGFGSVEILPDYDNDTFRIHKIFFLTLKILIKESQPLMTGYG</sequence>
<evidence type="ECO:0000313" key="2">
    <source>
        <dbReference type="Proteomes" id="UP001162480"/>
    </source>
</evidence>
<accession>A0AA36FGS9</accession>
<dbReference type="EMBL" id="OX597828">
    <property type="protein sequence ID" value="CAI9733868.1"/>
    <property type="molecule type" value="Genomic_DNA"/>
</dbReference>
<proteinExistence type="predicted"/>
<name>A0AA36FGS9_OCTVU</name>
<keyword evidence="2" id="KW-1185">Reference proteome</keyword>
<organism evidence="1 2">
    <name type="scientific">Octopus vulgaris</name>
    <name type="common">Common octopus</name>
    <dbReference type="NCBI Taxonomy" id="6645"/>
    <lineage>
        <taxon>Eukaryota</taxon>
        <taxon>Metazoa</taxon>
        <taxon>Spiralia</taxon>
        <taxon>Lophotrochozoa</taxon>
        <taxon>Mollusca</taxon>
        <taxon>Cephalopoda</taxon>
        <taxon>Coleoidea</taxon>
        <taxon>Octopodiformes</taxon>
        <taxon>Octopoda</taxon>
        <taxon>Incirrata</taxon>
        <taxon>Octopodidae</taxon>
        <taxon>Octopus</taxon>
    </lineage>
</organism>
<protein>
    <submittedName>
        <fullName evidence="1">Uncharacterized protein</fullName>
    </submittedName>
</protein>
<reference evidence="1" key="1">
    <citation type="submission" date="2023-08" db="EMBL/GenBank/DDBJ databases">
        <authorList>
            <person name="Alioto T."/>
            <person name="Alioto T."/>
            <person name="Gomez Garrido J."/>
        </authorList>
    </citation>
    <scope>NUCLEOTIDE SEQUENCE</scope>
</reference>
<dbReference type="AlphaFoldDB" id="A0AA36FGS9"/>
<gene>
    <name evidence="1" type="ORF">OCTVUL_1B030168</name>
</gene>
<evidence type="ECO:0000313" key="1">
    <source>
        <dbReference type="EMBL" id="CAI9733868.1"/>
    </source>
</evidence>
<dbReference type="Proteomes" id="UP001162480">
    <property type="component" value="Chromosome 15"/>
</dbReference>